<dbReference type="Pfam" id="PF02752">
    <property type="entry name" value="Arrestin_C"/>
    <property type="match status" value="1"/>
</dbReference>
<evidence type="ECO:0000256" key="2">
    <source>
        <dbReference type="SAM" id="MobiDB-lite"/>
    </source>
</evidence>
<dbReference type="PANTHER" id="PTHR11188:SF17">
    <property type="entry name" value="FI21816P1"/>
    <property type="match status" value="1"/>
</dbReference>
<name>A0A815WDY6_ADIRI</name>
<dbReference type="Proteomes" id="UP000663828">
    <property type="component" value="Unassembled WGS sequence"/>
</dbReference>
<dbReference type="GO" id="GO:0005737">
    <property type="term" value="C:cytoplasm"/>
    <property type="evidence" value="ECO:0007669"/>
    <property type="project" value="TreeGrafter"/>
</dbReference>
<dbReference type="InterPro" id="IPR014752">
    <property type="entry name" value="Arrestin-like_C"/>
</dbReference>
<evidence type="ECO:0000313" key="4">
    <source>
        <dbReference type="EMBL" id="CAF1017924.1"/>
    </source>
</evidence>
<evidence type="ECO:0000259" key="3">
    <source>
        <dbReference type="SMART" id="SM01017"/>
    </source>
</evidence>
<dbReference type="Proteomes" id="UP000663852">
    <property type="component" value="Unassembled WGS sequence"/>
</dbReference>
<sequence length="355" mass="40892">MGASESTSIHVTFNRSNLFYFAGEQITGNIAFQNTHDKLTLDEIFLEFVGEAGYTTRETRRHHDNNGRSHTEYYTEYHQIPFMIHRIPVVRPQQGQRELTLYRGQHSWPFEFTLPQCLPPSSLPLRVAYPYVKYYVRIVLNKSWYKPNAKQVYPLTIFPRVNICQHPNSSQAMLASQTNRKKVSLQGRIVQNGVVPGEKLSLELQLQNPKRVEIKRIEATFIQHRQIGQSQQSEIIFRMELPDVREFNDMNLHRTFDLYVPSGYLSPSYVYATQCCGPALGIAYNYELKLDVHVRGLFTDFKVNMPVLVGTDTSYDHAPVHIINNSDDQSIPSAPAFDYEEPPPSYESIVTDGKQ</sequence>
<dbReference type="AlphaFoldDB" id="A0A815WDY6"/>
<dbReference type="OrthoDB" id="2333384at2759"/>
<dbReference type="PANTHER" id="PTHR11188">
    <property type="entry name" value="ARRESTIN DOMAIN CONTAINING PROTEIN"/>
    <property type="match status" value="1"/>
</dbReference>
<comment type="caution">
    <text evidence="5">The sequence shown here is derived from an EMBL/GenBank/DDBJ whole genome shotgun (WGS) entry which is preliminary data.</text>
</comment>
<organism evidence="5 6">
    <name type="scientific">Adineta ricciae</name>
    <name type="common">Rotifer</name>
    <dbReference type="NCBI Taxonomy" id="249248"/>
    <lineage>
        <taxon>Eukaryota</taxon>
        <taxon>Metazoa</taxon>
        <taxon>Spiralia</taxon>
        <taxon>Gnathifera</taxon>
        <taxon>Rotifera</taxon>
        <taxon>Eurotatoria</taxon>
        <taxon>Bdelloidea</taxon>
        <taxon>Adinetida</taxon>
        <taxon>Adinetidae</taxon>
        <taxon>Adineta</taxon>
    </lineage>
</organism>
<feature type="region of interest" description="Disordered" evidence="2">
    <location>
        <begin position="326"/>
        <end position="355"/>
    </location>
</feature>
<dbReference type="EMBL" id="CAJNOR010005023">
    <property type="protein sequence ID" value="CAF1540754.1"/>
    <property type="molecule type" value="Genomic_DNA"/>
</dbReference>
<reference evidence="5" key="1">
    <citation type="submission" date="2021-02" db="EMBL/GenBank/DDBJ databases">
        <authorList>
            <person name="Nowell W R."/>
        </authorList>
    </citation>
    <scope>NUCLEOTIDE SEQUENCE</scope>
</reference>
<proteinExistence type="inferred from homology"/>
<dbReference type="EMBL" id="CAJNOJ010000067">
    <property type="protein sequence ID" value="CAF1017924.1"/>
    <property type="molecule type" value="Genomic_DNA"/>
</dbReference>
<evidence type="ECO:0000256" key="1">
    <source>
        <dbReference type="ARBA" id="ARBA00005298"/>
    </source>
</evidence>
<dbReference type="SMART" id="SM01017">
    <property type="entry name" value="Arrestin_C"/>
    <property type="match status" value="1"/>
</dbReference>
<evidence type="ECO:0000313" key="6">
    <source>
        <dbReference type="Proteomes" id="UP000663828"/>
    </source>
</evidence>
<dbReference type="GO" id="GO:0015031">
    <property type="term" value="P:protein transport"/>
    <property type="evidence" value="ECO:0007669"/>
    <property type="project" value="TreeGrafter"/>
</dbReference>
<dbReference type="InterPro" id="IPR011022">
    <property type="entry name" value="Arrestin_C-like"/>
</dbReference>
<accession>A0A815WDY6</accession>
<gene>
    <name evidence="4" type="ORF">EDS130_LOCUS15734</name>
    <name evidence="5" type="ORF">XAT740_LOCUS42163</name>
</gene>
<dbReference type="InterPro" id="IPR011021">
    <property type="entry name" value="Arrestin-like_N"/>
</dbReference>
<dbReference type="Gene3D" id="2.60.40.640">
    <property type="match status" value="2"/>
</dbReference>
<comment type="similarity">
    <text evidence="1">Belongs to the arrestin family.</text>
</comment>
<evidence type="ECO:0000313" key="5">
    <source>
        <dbReference type="EMBL" id="CAF1540754.1"/>
    </source>
</evidence>
<dbReference type="InterPro" id="IPR014756">
    <property type="entry name" value="Ig_E-set"/>
</dbReference>
<dbReference type="SUPFAM" id="SSF81296">
    <property type="entry name" value="E set domains"/>
    <property type="match status" value="2"/>
</dbReference>
<feature type="domain" description="Arrestin C-terminal-like" evidence="3">
    <location>
        <begin position="179"/>
        <end position="320"/>
    </location>
</feature>
<protein>
    <recommendedName>
        <fullName evidence="3">Arrestin C-terminal-like domain-containing protein</fullName>
    </recommendedName>
</protein>
<dbReference type="InterPro" id="IPR050357">
    <property type="entry name" value="Arrestin_domain-protein"/>
</dbReference>
<keyword evidence="6" id="KW-1185">Reference proteome</keyword>
<dbReference type="Pfam" id="PF00339">
    <property type="entry name" value="Arrestin_N"/>
    <property type="match status" value="1"/>
</dbReference>